<evidence type="ECO:0000313" key="7">
    <source>
        <dbReference type="EMBL" id="PWR72089.1"/>
    </source>
</evidence>
<reference evidence="7 8" key="1">
    <citation type="submission" date="2018-05" db="EMBL/GenBank/DDBJ databases">
        <title>Draft genome of Methanospirillum lacunae Ki8-1.</title>
        <authorList>
            <person name="Dueholm M.S."/>
            <person name="Nielsen P.H."/>
            <person name="Bakmann L.F."/>
            <person name="Otzen D.E."/>
        </authorList>
    </citation>
    <scope>NUCLEOTIDE SEQUENCE [LARGE SCALE GENOMIC DNA]</scope>
    <source>
        <strain evidence="7 8">Ki8-1</strain>
    </source>
</reference>
<evidence type="ECO:0000256" key="3">
    <source>
        <dbReference type="ARBA" id="ARBA00022630"/>
    </source>
</evidence>
<dbReference type="GO" id="GO:0016491">
    <property type="term" value="F:oxidoreductase activity"/>
    <property type="evidence" value="ECO:0007669"/>
    <property type="project" value="InterPro"/>
</dbReference>
<dbReference type="PANTHER" id="PTHR43278:SF4">
    <property type="entry name" value="NAD(P)H-DEPENDENT FMN-CONTAINING OXIDOREDUCTASE YWQN-RELATED"/>
    <property type="match status" value="1"/>
</dbReference>
<dbReference type="Proteomes" id="UP000245657">
    <property type="component" value="Unassembled WGS sequence"/>
</dbReference>
<evidence type="ECO:0000259" key="6">
    <source>
        <dbReference type="Pfam" id="PF03358"/>
    </source>
</evidence>
<dbReference type="GeneID" id="97548045"/>
<evidence type="ECO:0000256" key="4">
    <source>
        <dbReference type="ARBA" id="ARBA00022643"/>
    </source>
</evidence>
<dbReference type="AlphaFoldDB" id="A0A2V2MXG1"/>
<dbReference type="InterPro" id="IPR005025">
    <property type="entry name" value="FMN_Rdtase-like_dom"/>
</dbReference>
<organism evidence="7 8">
    <name type="scientific">Methanospirillum lacunae</name>
    <dbReference type="NCBI Taxonomy" id="668570"/>
    <lineage>
        <taxon>Archaea</taxon>
        <taxon>Methanobacteriati</taxon>
        <taxon>Methanobacteriota</taxon>
        <taxon>Stenosarchaea group</taxon>
        <taxon>Methanomicrobia</taxon>
        <taxon>Methanomicrobiales</taxon>
        <taxon>Methanospirillaceae</taxon>
        <taxon>Methanospirillum</taxon>
    </lineage>
</organism>
<keyword evidence="8" id="KW-1185">Reference proteome</keyword>
<dbReference type="Gene3D" id="3.40.50.360">
    <property type="match status" value="1"/>
</dbReference>
<accession>A0A2V2MXG1</accession>
<name>A0A2V2MXG1_9EURY</name>
<evidence type="ECO:0000313" key="8">
    <source>
        <dbReference type="Proteomes" id="UP000245657"/>
    </source>
</evidence>
<proteinExistence type="inferred from homology"/>
<dbReference type="EMBL" id="QGMY01000007">
    <property type="protein sequence ID" value="PWR72089.1"/>
    <property type="molecule type" value="Genomic_DNA"/>
</dbReference>
<dbReference type="InterPro" id="IPR051796">
    <property type="entry name" value="ISF_SsuE-like"/>
</dbReference>
<dbReference type="SUPFAM" id="SSF52218">
    <property type="entry name" value="Flavoproteins"/>
    <property type="match status" value="1"/>
</dbReference>
<sequence length="196" mass="21305">MTQSQRYVVAFNSSPRKDGNTSRLIRYALSKIEEQGIRTELVHIGGKQIHGCTACGKCWENLDRHCALTKDVVNDCIDKMIEADGIIIGSPTYFSDLTPEAKALIDRAGFVSIANGGLLTRKVGAGIAAVRRAGAVAALDSINHLFGICDMFTAGSTYWNLGIGLEPGDVDKDEEGIKTMERLGENIAWFITQLKN</sequence>
<keyword evidence="3" id="KW-0285">Flavoprotein</keyword>
<evidence type="ECO:0000256" key="5">
    <source>
        <dbReference type="ARBA" id="ARBA00038292"/>
    </source>
</evidence>
<protein>
    <submittedName>
        <fullName evidence="7">Flavodoxin family protein</fullName>
    </submittedName>
</protein>
<dbReference type="PANTHER" id="PTHR43278">
    <property type="entry name" value="NAD(P)H-DEPENDENT FMN-CONTAINING OXIDOREDUCTASE YWQN-RELATED"/>
    <property type="match status" value="1"/>
</dbReference>
<dbReference type="RefSeq" id="WP_109968579.1">
    <property type="nucleotide sequence ID" value="NZ_CP176093.1"/>
</dbReference>
<comment type="cofactor">
    <cofactor evidence="2">
        <name>[4Fe-4S] cluster</name>
        <dbReference type="ChEBI" id="CHEBI:49883"/>
    </cofactor>
</comment>
<comment type="similarity">
    <text evidence="5">Belongs to the SsuE family. Isf subfamily.</text>
</comment>
<feature type="domain" description="NADPH-dependent FMN reductase-like" evidence="6">
    <location>
        <begin position="8"/>
        <end position="162"/>
    </location>
</feature>
<gene>
    <name evidence="7" type="ORF">DK846_08855</name>
</gene>
<dbReference type="Pfam" id="PF03358">
    <property type="entry name" value="FMN_red"/>
    <property type="match status" value="1"/>
</dbReference>
<dbReference type="OrthoDB" id="9059at2157"/>
<comment type="caution">
    <text evidence="7">The sequence shown here is derived from an EMBL/GenBank/DDBJ whole genome shotgun (WGS) entry which is preliminary data.</text>
</comment>
<evidence type="ECO:0000256" key="1">
    <source>
        <dbReference type="ARBA" id="ARBA00001917"/>
    </source>
</evidence>
<keyword evidence="4" id="KW-0288">FMN</keyword>
<dbReference type="InterPro" id="IPR029039">
    <property type="entry name" value="Flavoprotein-like_sf"/>
</dbReference>
<comment type="cofactor">
    <cofactor evidence="1">
        <name>FMN</name>
        <dbReference type="ChEBI" id="CHEBI:58210"/>
    </cofactor>
</comment>
<evidence type="ECO:0000256" key="2">
    <source>
        <dbReference type="ARBA" id="ARBA00001966"/>
    </source>
</evidence>